<dbReference type="SUPFAM" id="SSF56112">
    <property type="entry name" value="Protein kinase-like (PK-like)"/>
    <property type="match status" value="1"/>
</dbReference>
<dbReference type="RefSeq" id="WP_188631319.1">
    <property type="nucleotide sequence ID" value="NZ_BMNQ01000002.1"/>
</dbReference>
<keyword evidence="3" id="KW-1185">Reference proteome</keyword>
<dbReference type="AlphaFoldDB" id="A0A917UT71"/>
<name>A0A917UT71_9BACI</name>
<protein>
    <recommendedName>
        <fullName evidence="4">Aminoglycoside phosphotransferase domain-containing protein</fullName>
    </recommendedName>
</protein>
<dbReference type="InterPro" id="IPR047175">
    <property type="entry name" value="CotS-like"/>
</dbReference>
<dbReference type="Gene3D" id="3.90.1200.10">
    <property type="match status" value="1"/>
</dbReference>
<evidence type="ECO:0000313" key="3">
    <source>
        <dbReference type="Proteomes" id="UP000658382"/>
    </source>
</evidence>
<evidence type="ECO:0008006" key="4">
    <source>
        <dbReference type="Google" id="ProtNLM"/>
    </source>
</evidence>
<gene>
    <name evidence="2" type="ORF">GCM10007063_03370</name>
</gene>
<keyword evidence="1" id="KW-0175">Coiled coil</keyword>
<dbReference type="Gene3D" id="3.30.200.20">
    <property type="entry name" value="Phosphorylase Kinase, domain 1"/>
    <property type="match status" value="1"/>
</dbReference>
<reference evidence="2" key="2">
    <citation type="submission" date="2020-09" db="EMBL/GenBank/DDBJ databases">
        <authorList>
            <person name="Sun Q."/>
            <person name="Ohkuma M."/>
        </authorList>
    </citation>
    <scope>NUCLEOTIDE SEQUENCE</scope>
    <source>
        <strain evidence="2">JCM 12580</strain>
    </source>
</reference>
<dbReference type="PANTHER" id="PTHR39179">
    <property type="entry name" value="SPORE COAT PROTEIN I"/>
    <property type="match status" value="1"/>
</dbReference>
<dbReference type="EMBL" id="BMNQ01000002">
    <property type="protein sequence ID" value="GGJ84180.1"/>
    <property type="molecule type" value="Genomic_DNA"/>
</dbReference>
<dbReference type="PANTHER" id="PTHR39179:SF3">
    <property type="entry name" value="COTS-RELATED PROTEIN"/>
    <property type="match status" value="1"/>
</dbReference>
<dbReference type="GO" id="GO:0042601">
    <property type="term" value="C:endospore-forming forespore"/>
    <property type="evidence" value="ECO:0007669"/>
    <property type="project" value="TreeGrafter"/>
</dbReference>
<accession>A0A917UT71</accession>
<feature type="coiled-coil region" evidence="1">
    <location>
        <begin position="169"/>
        <end position="196"/>
    </location>
</feature>
<organism evidence="2 3">
    <name type="scientific">Lentibacillus kapialis</name>
    <dbReference type="NCBI Taxonomy" id="340214"/>
    <lineage>
        <taxon>Bacteria</taxon>
        <taxon>Bacillati</taxon>
        <taxon>Bacillota</taxon>
        <taxon>Bacilli</taxon>
        <taxon>Bacillales</taxon>
        <taxon>Bacillaceae</taxon>
        <taxon>Lentibacillus</taxon>
    </lineage>
</organism>
<evidence type="ECO:0000313" key="2">
    <source>
        <dbReference type="EMBL" id="GGJ84180.1"/>
    </source>
</evidence>
<sequence length="333" mass="39274">MAVIERIIRAYGISPYYIKKVSERLYIVNDGQHSYALKQSKLTDHTIQDWQLVYHQAYAHNLSAILPVYLTEQSGLYVKMEGLYYYLTPWIGDKAPGYEQVATNIYKMLGDVHAETKQSISINTEPIIQDFKRYQKYCAECQNKLLSFVEIFEQNRFMSPFEWQVCTHYHMLVKVLDALNQLIERLKDELAHEQKWDYSLLHGNPDLSHCVHGHNTYLINWEDAAYDNAVLDLSTLLKRQAQYDGADSEHLAELFKVYKNKNQLSASEQYLLSIYLMDPAEYITLIEQYVSNTGQREMVKRVQLLQRAFRRLEFGFRWSEQIENDDSENKYED</sequence>
<dbReference type="Proteomes" id="UP000658382">
    <property type="component" value="Unassembled WGS sequence"/>
</dbReference>
<dbReference type="InterPro" id="IPR011009">
    <property type="entry name" value="Kinase-like_dom_sf"/>
</dbReference>
<comment type="caution">
    <text evidence="2">The sequence shown here is derived from an EMBL/GenBank/DDBJ whole genome shotgun (WGS) entry which is preliminary data.</text>
</comment>
<proteinExistence type="predicted"/>
<evidence type="ECO:0000256" key="1">
    <source>
        <dbReference type="SAM" id="Coils"/>
    </source>
</evidence>
<reference evidence="2" key="1">
    <citation type="journal article" date="2014" name="Int. J. Syst. Evol. Microbiol.">
        <title>Complete genome sequence of Corynebacterium casei LMG S-19264T (=DSM 44701T), isolated from a smear-ripened cheese.</title>
        <authorList>
            <consortium name="US DOE Joint Genome Institute (JGI-PGF)"/>
            <person name="Walter F."/>
            <person name="Albersmeier A."/>
            <person name="Kalinowski J."/>
            <person name="Ruckert C."/>
        </authorList>
    </citation>
    <scope>NUCLEOTIDE SEQUENCE</scope>
    <source>
        <strain evidence="2">JCM 12580</strain>
    </source>
</reference>